<organism evidence="2 3">
    <name type="scientific">Flemingia macrophylla</name>
    <dbReference type="NCBI Taxonomy" id="520843"/>
    <lineage>
        <taxon>Eukaryota</taxon>
        <taxon>Viridiplantae</taxon>
        <taxon>Streptophyta</taxon>
        <taxon>Embryophyta</taxon>
        <taxon>Tracheophyta</taxon>
        <taxon>Spermatophyta</taxon>
        <taxon>Magnoliopsida</taxon>
        <taxon>eudicotyledons</taxon>
        <taxon>Gunneridae</taxon>
        <taxon>Pentapetalae</taxon>
        <taxon>rosids</taxon>
        <taxon>fabids</taxon>
        <taxon>Fabales</taxon>
        <taxon>Fabaceae</taxon>
        <taxon>Papilionoideae</taxon>
        <taxon>50 kb inversion clade</taxon>
        <taxon>NPAAA clade</taxon>
        <taxon>indigoferoid/millettioid clade</taxon>
        <taxon>Phaseoleae</taxon>
        <taxon>Flemingia</taxon>
    </lineage>
</organism>
<evidence type="ECO:0000259" key="1">
    <source>
        <dbReference type="PROSITE" id="PS51089"/>
    </source>
</evidence>
<dbReference type="Pfam" id="PF02209">
    <property type="entry name" value="VHP"/>
    <property type="match status" value="1"/>
</dbReference>
<reference evidence="2 3" key="1">
    <citation type="submission" date="2024-08" db="EMBL/GenBank/DDBJ databases">
        <title>Insights into the chromosomal genome structure of Flemingia macrophylla.</title>
        <authorList>
            <person name="Ding Y."/>
            <person name="Zhao Y."/>
            <person name="Bi W."/>
            <person name="Wu M."/>
            <person name="Zhao G."/>
            <person name="Gong Y."/>
            <person name="Li W."/>
            <person name="Zhang P."/>
        </authorList>
    </citation>
    <scope>NUCLEOTIDE SEQUENCE [LARGE SCALE GENOMIC DNA]</scope>
    <source>
        <strain evidence="2">DYQJB</strain>
        <tissue evidence="2">Leaf</tissue>
    </source>
</reference>
<evidence type="ECO:0000313" key="2">
    <source>
        <dbReference type="EMBL" id="KAL2344568.1"/>
    </source>
</evidence>
<dbReference type="PROSITE" id="PS51089">
    <property type="entry name" value="HP"/>
    <property type="match status" value="1"/>
</dbReference>
<dbReference type="EMBL" id="JBGMDY010000002">
    <property type="protein sequence ID" value="KAL2344568.1"/>
    <property type="molecule type" value="Genomic_DNA"/>
</dbReference>
<sequence length="113" mass="12713">MPFEEEQGKWNGLNQARPRQRAEALPALNSAFNSSSGTKIYTPRASGKSAGSQRVVAVAALSSVLTAEKKKPAPETETFAYKEFETVFRMSKEAFSRLPRWKQDMLKRKVDLF</sequence>
<dbReference type="Proteomes" id="UP001603857">
    <property type="component" value="Unassembled WGS sequence"/>
</dbReference>
<gene>
    <name evidence="2" type="ORF">Fmac_005853</name>
</gene>
<dbReference type="Gene3D" id="1.10.950.10">
    <property type="entry name" value="Villin headpiece domain"/>
    <property type="match status" value="1"/>
</dbReference>
<name>A0ABD1NAE2_9FABA</name>
<dbReference type="InterPro" id="IPR036886">
    <property type="entry name" value="Villin_headpiece_dom_sf"/>
</dbReference>
<keyword evidence="3" id="KW-1185">Reference proteome</keyword>
<evidence type="ECO:0000313" key="3">
    <source>
        <dbReference type="Proteomes" id="UP001603857"/>
    </source>
</evidence>
<dbReference type="InterPro" id="IPR003128">
    <property type="entry name" value="Villin_headpiece"/>
</dbReference>
<dbReference type="SUPFAM" id="SSF47050">
    <property type="entry name" value="VHP, Villin headpiece domain"/>
    <property type="match status" value="1"/>
</dbReference>
<accession>A0ABD1NAE2</accession>
<comment type="caution">
    <text evidence="2">The sequence shown here is derived from an EMBL/GenBank/DDBJ whole genome shotgun (WGS) entry which is preliminary data.</text>
</comment>
<protein>
    <recommendedName>
        <fullName evidence="1">HP domain-containing protein</fullName>
    </recommendedName>
</protein>
<dbReference type="SMART" id="SM00153">
    <property type="entry name" value="VHP"/>
    <property type="match status" value="1"/>
</dbReference>
<dbReference type="AlphaFoldDB" id="A0ABD1NAE2"/>
<proteinExistence type="predicted"/>
<feature type="domain" description="HP" evidence="1">
    <location>
        <begin position="44"/>
        <end position="113"/>
    </location>
</feature>